<feature type="region of interest" description="Disordered" evidence="1">
    <location>
        <begin position="1"/>
        <end position="20"/>
    </location>
</feature>
<dbReference type="EMBL" id="BOOA01000026">
    <property type="protein sequence ID" value="GIH25197.1"/>
    <property type="molecule type" value="Genomic_DNA"/>
</dbReference>
<feature type="domain" description="Transcriptional repressor PaaX-like N-terminal" evidence="2">
    <location>
        <begin position="37"/>
        <end position="103"/>
    </location>
</feature>
<evidence type="ECO:0000313" key="5">
    <source>
        <dbReference type="EMBL" id="GIH25197.1"/>
    </source>
</evidence>
<dbReference type="GO" id="GO:0006351">
    <property type="term" value="P:DNA-templated transcription"/>
    <property type="evidence" value="ECO:0007669"/>
    <property type="project" value="InterPro"/>
</dbReference>
<reference evidence="5" key="1">
    <citation type="submission" date="2021-01" db="EMBL/GenBank/DDBJ databases">
        <title>Whole genome shotgun sequence of Acrocarpospora phusangensis NBRC 108782.</title>
        <authorList>
            <person name="Komaki H."/>
            <person name="Tamura T."/>
        </authorList>
    </citation>
    <scope>NUCLEOTIDE SEQUENCE</scope>
    <source>
        <strain evidence="5">NBRC 108782</strain>
    </source>
</reference>
<dbReference type="PANTHER" id="PTHR30319">
    <property type="entry name" value="PHENYLACETIC ACID REGULATOR-RELATED TRANSCRIPTIONAL REPRESSOR"/>
    <property type="match status" value="1"/>
</dbReference>
<gene>
    <name evidence="5" type="primary">paaX_2</name>
    <name evidence="5" type="ORF">Aph01nite_35070</name>
</gene>
<dbReference type="InterPro" id="IPR012906">
    <property type="entry name" value="PaaX-like_N"/>
</dbReference>
<dbReference type="Gene3D" id="3.30.70.2650">
    <property type="match status" value="1"/>
</dbReference>
<name>A0A919QFA5_9ACTN</name>
<protein>
    <submittedName>
        <fullName evidence="5">PaaX family transcriptional regulator</fullName>
    </submittedName>
</protein>
<dbReference type="Proteomes" id="UP000640052">
    <property type="component" value="Unassembled WGS sequence"/>
</dbReference>
<proteinExistence type="predicted"/>
<dbReference type="Pfam" id="PF07848">
    <property type="entry name" value="PaaX"/>
    <property type="match status" value="1"/>
</dbReference>
<organism evidence="5 6">
    <name type="scientific">Acrocarpospora phusangensis</name>
    <dbReference type="NCBI Taxonomy" id="1070424"/>
    <lineage>
        <taxon>Bacteria</taxon>
        <taxon>Bacillati</taxon>
        <taxon>Actinomycetota</taxon>
        <taxon>Actinomycetes</taxon>
        <taxon>Streptosporangiales</taxon>
        <taxon>Streptosporangiaceae</taxon>
        <taxon>Acrocarpospora</taxon>
    </lineage>
</organism>
<evidence type="ECO:0000256" key="1">
    <source>
        <dbReference type="SAM" id="MobiDB-lite"/>
    </source>
</evidence>
<dbReference type="InterPro" id="IPR011965">
    <property type="entry name" value="PaaX_trns_reg"/>
</dbReference>
<evidence type="ECO:0000259" key="2">
    <source>
        <dbReference type="Pfam" id="PF07848"/>
    </source>
</evidence>
<dbReference type="PANTHER" id="PTHR30319:SF1">
    <property type="entry name" value="TRANSCRIPTIONAL REPRESSOR PAAX"/>
    <property type="match status" value="1"/>
</dbReference>
<dbReference type="InterPro" id="IPR048846">
    <property type="entry name" value="PaaX-like_central"/>
</dbReference>
<dbReference type="PIRSF" id="PIRSF020623">
    <property type="entry name" value="PaaX"/>
    <property type="match status" value="1"/>
</dbReference>
<dbReference type="Gene3D" id="1.20.58.1460">
    <property type="match status" value="1"/>
</dbReference>
<accession>A0A919QFA5</accession>
<feature type="domain" description="Transcriptional repressor PaaX-like C-terminal" evidence="3">
    <location>
        <begin position="210"/>
        <end position="283"/>
    </location>
</feature>
<evidence type="ECO:0000259" key="4">
    <source>
        <dbReference type="Pfam" id="PF20803"/>
    </source>
</evidence>
<dbReference type="AlphaFoldDB" id="A0A919QFA5"/>
<dbReference type="Gene3D" id="1.10.10.10">
    <property type="entry name" value="Winged helix-like DNA-binding domain superfamily/Winged helix DNA-binding domain"/>
    <property type="match status" value="1"/>
</dbReference>
<feature type="domain" description="Transcriptional repressor PaaX-like central Cas2-like" evidence="4">
    <location>
        <begin position="124"/>
        <end position="204"/>
    </location>
</feature>
<evidence type="ECO:0000313" key="6">
    <source>
        <dbReference type="Proteomes" id="UP000640052"/>
    </source>
</evidence>
<dbReference type="RefSeq" id="WP_204041932.1">
    <property type="nucleotide sequence ID" value="NZ_BOOA01000026.1"/>
</dbReference>
<dbReference type="Pfam" id="PF20803">
    <property type="entry name" value="PaaX_M"/>
    <property type="match status" value="1"/>
</dbReference>
<sequence>MTGAAPSDGRKPPGPFGNASQQRFTLSRRYAAGTGGARGLLITVLGDYVRPAKRPAPTSALVDAMGRLGVEETACRQALTRAAADGWIIPERSGRYTWWGLSEAFEQFLTIGAERIFGFTATQREWDGRWLVVLARAAETNRAARHLVRTRLRWSGFGSPAPGVWVSTHTNRAKEAEFVLDEADIFKDAQIFVAEHLAGGDLSTMVRQAWKLEEIEREYEEFLTEFATAPSDDPIVRLTQLVHAWRRMALIDPALPAELLPAEWIGARAAQLFQRQHAQWEPPGMLEWERISATAQ</sequence>
<comment type="caution">
    <text evidence="5">The sequence shown here is derived from an EMBL/GenBank/DDBJ whole genome shotgun (WGS) entry which is preliminary data.</text>
</comment>
<evidence type="ECO:0000259" key="3">
    <source>
        <dbReference type="Pfam" id="PF08223"/>
    </source>
</evidence>
<dbReference type="Pfam" id="PF08223">
    <property type="entry name" value="PaaX_C"/>
    <property type="match status" value="1"/>
</dbReference>
<dbReference type="InterPro" id="IPR036388">
    <property type="entry name" value="WH-like_DNA-bd_sf"/>
</dbReference>
<dbReference type="InterPro" id="IPR013225">
    <property type="entry name" value="PaaX_C"/>
</dbReference>
<keyword evidence="6" id="KW-1185">Reference proteome</keyword>